<dbReference type="GO" id="GO:0034040">
    <property type="term" value="F:ATPase-coupled lipid transmembrane transporter activity"/>
    <property type="evidence" value="ECO:0007669"/>
    <property type="project" value="InterPro"/>
</dbReference>
<dbReference type="Gene3D" id="1.20.1560.10">
    <property type="entry name" value="ABC transporter type 1, transmembrane domain"/>
    <property type="match status" value="1"/>
</dbReference>
<keyword evidence="10 11" id="KW-0472">Membrane</keyword>
<dbReference type="CDD" id="cd03251">
    <property type="entry name" value="ABCC_MsbA"/>
    <property type="match status" value="1"/>
</dbReference>
<dbReference type="Gene3D" id="3.40.50.300">
    <property type="entry name" value="P-loop containing nucleotide triphosphate hydrolases"/>
    <property type="match status" value="1"/>
</dbReference>
<evidence type="ECO:0000256" key="5">
    <source>
        <dbReference type="ARBA" id="ARBA00022741"/>
    </source>
</evidence>
<dbReference type="GO" id="GO:0005524">
    <property type="term" value="F:ATP binding"/>
    <property type="evidence" value="ECO:0007669"/>
    <property type="project" value="UniProtKB-KW"/>
</dbReference>
<dbReference type="InterPro" id="IPR039421">
    <property type="entry name" value="Type_1_exporter"/>
</dbReference>
<organism evidence="14 15">
    <name type="scientific">Insolitispirillum peregrinum</name>
    <dbReference type="NCBI Taxonomy" id="80876"/>
    <lineage>
        <taxon>Bacteria</taxon>
        <taxon>Pseudomonadati</taxon>
        <taxon>Pseudomonadota</taxon>
        <taxon>Alphaproteobacteria</taxon>
        <taxon>Rhodospirillales</taxon>
        <taxon>Novispirillaceae</taxon>
        <taxon>Insolitispirillum</taxon>
    </lineage>
</organism>
<sequence>MTSAPQTSPSQDSRSSGPLVRRLFRETLRPYLWTIVIALLCMALAAGAQGFTAWLMEPVVDWVFSQKEQALLWPVAALVLGTFAVKGMAEYAQSVMMSRVGLSIVSDLQQRLFDHLLGLDAAFFSRVSSGNLVSRFLVDVNQMRNGVSNAITGIGKDTLSVVALIGVMFYQDWMLAAVSFFVFPIAIYPIVRLGRRMRKVTVNSQEQMGAFNTILEQSFQGIRLVKSYGLEQYEQAKVDKLTKEIYDLTLKGAITRAASSPIMETLGGVAVTVVIVYGGYRVIEGTTTTGAFFSFITALMMAYQPMKNLARLNASLQEGLAGAQRLFELIDTKAEITDAPEAVPLVPKGGHVRFEAVDFTYEADKSALSGLTLDIPAGATVALVGPSGAGKSTIMNMIPRFYDATGGQVLIDGQDVRGVTLASLRSAISLVSQEVTLFDDSVRTNIAFGCLDASDEQIEQAARMAAAHEFISELPEGYDTLVGQRGLKLSGGQRQRLAIARAMLKNAPILLLDEATSALDTESERQVQAALEQLMQGRTTLVIAHRLSTVVGADLIHVIDAGRVIESGTHGELLALGGAYAHLYALQFAAEEAIAVNTAARQAAGAAS</sequence>
<name>A0A1N7LV61_9PROT</name>
<keyword evidence="2" id="KW-0813">Transport</keyword>
<feature type="transmembrane region" description="Helical" evidence="11">
    <location>
        <begin position="71"/>
        <end position="89"/>
    </location>
</feature>
<dbReference type="InterPro" id="IPR017871">
    <property type="entry name" value="ABC_transporter-like_CS"/>
</dbReference>
<feature type="transmembrane region" description="Helical" evidence="11">
    <location>
        <begin position="173"/>
        <end position="191"/>
    </location>
</feature>
<evidence type="ECO:0000256" key="6">
    <source>
        <dbReference type="ARBA" id="ARBA00022840"/>
    </source>
</evidence>
<evidence type="ECO:0000256" key="8">
    <source>
        <dbReference type="ARBA" id="ARBA00022989"/>
    </source>
</evidence>
<dbReference type="InterPro" id="IPR003439">
    <property type="entry name" value="ABC_transporter-like_ATP-bd"/>
</dbReference>
<dbReference type="PROSITE" id="PS00211">
    <property type="entry name" value="ABC_TRANSPORTER_1"/>
    <property type="match status" value="1"/>
</dbReference>
<dbReference type="GO" id="GO:0015421">
    <property type="term" value="F:ABC-type oligopeptide transporter activity"/>
    <property type="evidence" value="ECO:0007669"/>
    <property type="project" value="TreeGrafter"/>
</dbReference>
<keyword evidence="9" id="KW-0445">Lipid transport</keyword>
<evidence type="ECO:0000256" key="7">
    <source>
        <dbReference type="ARBA" id="ARBA00022967"/>
    </source>
</evidence>
<keyword evidence="8 11" id="KW-1133">Transmembrane helix</keyword>
<evidence type="ECO:0000256" key="4">
    <source>
        <dbReference type="ARBA" id="ARBA00022692"/>
    </source>
</evidence>
<comment type="subcellular location">
    <subcellularLocation>
        <location evidence="1">Cell membrane</location>
        <topology evidence="1">Multi-pass membrane protein</topology>
    </subcellularLocation>
</comment>
<gene>
    <name evidence="14" type="ORF">SAMN05421779_103571</name>
</gene>
<dbReference type="SUPFAM" id="SSF90123">
    <property type="entry name" value="ABC transporter transmembrane region"/>
    <property type="match status" value="1"/>
</dbReference>
<keyword evidence="7" id="KW-1278">Translocase</keyword>
<reference evidence="14 15" key="1">
    <citation type="submission" date="2017-01" db="EMBL/GenBank/DDBJ databases">
        <authorList>
            <person name="Mah S.A."/>
            <person name="Swanson W.J."/>
            <person name="Moy G.W."/>
            <person name="Vacquier V.D."/>
        </authorList>
    </citation>
    <scope>NUCLEOTIDE SEQUENCE [LARGE SCALE GENOMIC DNA]</scope>
    <source>
        <strain evidence="14 15">DSM 11589</strain>
    </source>
</reference>
<feature type="domain" description="ABC transporter" evidence="12">
    <location>
        <begin position="352"/>
        <end position="586"/>
    </location>
</feature>
<dbReference type="PANTHER" id="PTHR43394:SF1">
    <property type="entry name" value="ATP-BINDING CASSETTE SUB-FAMILY B MEMBER 10, MITOCHONDRIAL"/>
    <property type="match status" value="1"/>
</dbReference>
<keyword evidence="6 14" id="KW-0067">ATP-binding</keyword>
<keyword evidence="3" id="KW-1003">Cell membrane</keyword>
<dbReference type="FunFam" id="3.40.50.300:FF:000287">
    <property type="entry name" value="Multidrug ABC transporter ATP-binding protein"/>
    <property type="match status" value="1"/>
</dbReference>
<dbReference type="EMBL" id="FTOA01000003">
    <property type="protein sequence ID" value="SIS77664.1"/>
    <property type="molecule type" value="Genomic_DNA"/>
</dbReference>
<evidence type="ECO:0000259" key="13">
    <source>
        <dbReference type="PROSITE" id="PS50929"/>
    </source>
</evidence>
<evidence type="ECO:0000256" key="9">
    <source>
        <dbReference type="ARBA" id="ARBA00023055"/>
    </source>
</evidence>
<dbReference type="SUPFAM" id="SSF52540">
    <property type="entry name" value="P-loop containing nucleoside triphosphate hydrolases"/>
    <property type="match status" value="1"/>
</dbReference>
<keyword evidence="15" id="KW-1185">Reference proteome</keyword>
<evidence type="ECO:0000256" key="3">
    <source>
        <dbReference type="ARBA" id="ARBA00022475"/>
    </source>
</evidence>
<dbReference type="Pfam" id="PF00664">
    <property type="entry name" value="ABC_membrane"/>
    <property type="match status" value="1"/>
</dbReference>
<dbReference type="InterPro" id="IPR003593">
    <property type="entry name" value="AAA+_ATPase"/>
</dbReference>
<feature type="domain" description="ABC transmembrane type-1" evidence="13">
    <location>
        <begin position="36"/>
        <end position="318"/>
    </location>
</feature>
<dbReference type="AlphaFoldDB" id="A0A1N7LV61"/>
<dbReference type="CDD" id="cd18552">
    <property type="entry name" value="ABC_6TM_MsbA_like"/>
    <property type="match status" value="1"/>
</dbReference>
<keyword evidence="5" id="KW-0547">Nucleotide-binding</keyword>
<dbReference type="InterPro" id="IPR027417">
    <property type="entry name" value="P-loop_NTPase"/>
</dbReference>
<dbReference type="RefSeq" id="WP_076400328.1">
    <property type="nucleotide sequence ID" value="NZ_FTOA01000003.1"/>
</dbReference>
<evidence type="ECO:0000313" key="14">
    <source>
        <dbReference type="EMBL" id="SIS77664.1"/>
    </source>
</evidence>
<dbReference type="PROSITE" id="PS50893">
    <property type="entry name" value="ABC_TRANSPORTER_2"/>
    <property type="match status" value="1"/>
</dbReference>
<dbReference type="Proteomes" id="UP000185678">
    <property type="component" value="Unassembled WGS sequence"/>
</dbReference>
<dbReference type="GO" id="GO:0016887">
    <property type="term" value="F:ATP hydrolysis activity"/>
    <property type="evidence" value="ECO:0007669"/>
    <property type="project" value="InterPro"/>
</dbReference>
<dbReference type="NCBIfam" id="TIGR02203">
    <property type="entry name" value="MsbA_lipidA"/>
    <property type="match status" value="1"/>
</dbReference>
<evidence type="ECO:0000256" key="10">
    <source>
        <dbReference type="ARBA" id="ARBA00023136"/>
    </source>
</evidence>
<evidence type="ECO:0000259" key="12">
    <source>
        <dbReference type="PROSITE" id="PS50893"/>
    </source>
</evidence>
<dbReference type="PROSITE" id="PS50929">
    <property type="entry name" value="ABC_TM1F"/>
    <property type="match status" value="1"/>
</dbReference>
<dbReference type="SMART" id="SM00382">
    <property type="entry name" value="AAA"/>
    <property type="match status" value="1"/>
</dbReference>
<evidence type="ECO:0000256" key="2">
    <source>
        <dbReference type="ARBA" id="ARBA00022448"/>
    </source>
</evidence>
<protein>
    <submittedName>
        <fullName evidence="14">ATP-binding cassette, subfamily B, MsbA</fullName>
    </submittedName>
</protein>
<keyword evidence="4 11" id="KW-0812">Transmembrane</keyword>
<evidence type="ECO:0000313" key="15">
    <source>
        <dbReference type="Proteomes" id="UP000185678"/>
    </source>
</evidence>
<feature type="transmembrane region" description="Helical" evidence="11">
    <location>
        <begin position="286"/>
        <end position="303"/>
    </location>
</feature>
<dbReference type="InterPro" id="IPR011917">
    <property type="entry name" value="ABC_transpr_lipidA"/>
</dbReference>
<proteinExistence type="predicted"/>
<feature type="transmembrane region" description="Helical" evidence="11">
    <location>
        <begin position="147"/>
        <end position="167"/>
    </location>
</feature>
<dbReference type="GO" id="GO:0005886">
    <property type="term" value="C:plasma membrane"/>
    <property type="evidence" value="ECO:0007669"/>
    <property type="project" value="UniProtKB-SubCell"/>
</dbReference>
<feature type="transmembrane region" description="Helical" evidence="11">
    <location>
        <begin position="31"/>
        <end position="51"/>
    </location>
</feature>
<accession>A0A1N7LV61</accession>
<dbReference type="STRING" id="80876.SAMN05421779_103571"/>
<evidence type="ECO:0000256" key="1">
    <source>
        <dbReference type="ARBA" id="ARBA00004651"/>
    </source>
</evidence>
<dbReference type="InterPro" id="IPR036640">
    <property type="entry name" value="ABC1_TM_sf"/>
</dbReference>
<dbReference type="InterPro" id="IPR011527">
    <property type="entry name" value="ABC1_TM_dom"/>
</dbReference>
<dbReference type="Pfam" id="PF00005">
    <property type="entry name" value="ABC_tran"/>
    <property type="match status" value="1"/>
</dbReference>
<evidence type="ECO:0000256" key="11">
    <source>
        <dbReference type="SAM" id="Phobius"/>
    </source>
</evidence>
<dbReference type="PANTHER" id="PTHR43394">
    <property type="entry name" value="ATP-DEPENDENT PERMEASE MDL1, MITOCHONDRIAL"/>
    <property type="match status" value="1"/>
</dbReference>